<dbReference type="GO" id="GO:0003676">
    <property type="term" value="F:nucleic acid binding"/>
    <property type="evidence" value="ECO:0007669"/>
    <property type="project" value="InterPro"/>
</dbReference>
<organism evidence="1 2">
    <name type="scientific">Kipferlia bialata</name>
    <dbReference type="NCBI Taxonomy" id="797122"/>
    <lineage>
        <taxon>Eukaryota</taxon>
        <taxon>Metamonada</taxon>
        <taxon>Carpediemonas-like organisms</taxon>
        <taxon>Kipferlia</taxon>
    </lineage>
</organism>
<keyword evidence="2" id="KW-1185">Reference proteome</keyword>
<dbReference type="InterPro" id="IPR035979">
    <property type="entry name" value="RBD_domain_sf"/>
</dbReference>
<dbReference type="Gene3D" id="3.30.70.330">
    <property type="match status" value="2"/>
</dbReference>
<dbReference type="SUPFAM" id="SSF54928">
    <property type="entry name" value="RNA-binding domain, RBD"/>
    <property type="match status" value="1"/>
</dbReference>
<proteinExistence type="predicted"/>
<gene>
    <name evidence="1" type="ORF">KIPB_011248</name>
</gene>
<feature type="non-terminal residue" evidence="1">
    <location>
        <position position="1"/>
    </location>
</feature>
<protein>
    <submittedName>
        <fullName evidence="1">Uncharacterized protein</fullName>
    </submittedName>
</protein>
<sequence length="170" mass="18943">MTGVPAGVRSRQIASMFKAEGLNVESVYFRGLLMGNNIPKTRKGKKFVKNTRKDDMKSSTMIANVVFEDRKDAFAACAEGTRWMCRGGRLFPRMSHEPRPLDTPHALFVGGISRDTLASQVCAAVEAKGVSVRYVRILREKETRQTRNVALVELGSKERSGKDIINLKLL</sequence>
<dbReference type="EMBL" id="BDIP01004497">
    <property type="protein sequence ID" value="GIQ88897.1"/>
    <property type="molecule type" value="Genomic_DNA"/>
</dbReference>
<evidence type="ECO:0000313" key="2">
    <source>
        <dbReference type="Proteomes" id="UP000265618"/>
    </source>
</evidence>
<name>A0A9K3D696_9EUKA</name>
<dbReference type="Proteomes" id="UP000265618">
    <property type="component" value="Unassembled WGS sequence"/>
</dbReference>
<comment type="caution">
    <text evidence="1">The sequence shown here is derived from an EMBL/GenBank/DDBJ whole genome shotgun (WGS) entry which is preliminary data.</text>
</comment>
<accession>A0A9K3D696</accession>
<evidence type="ECO:0000313" key="1">
    <source>
        <dbReference type="EMBL" id="GIQ88897.1"/>
    </source>
</evidence>
<dbReference type="OrthoDB" id="48651at2759"/>
<reference evidence="1 2" key="1">
    <citation type="journal article" date="2018" name="PLoS ONE">
        <title>The draft genome of Kipferlia bialata reveals reductive genome evolution in fornicate parasites.</title>
        <authorList>
            <person name="Tanifuji G."/>
            <person name="Takabayashi S."/>
            <person name="Kume K."/>
            <person name="Takagi M."/>
            <person name="Nakayama T."/>
            <person name="Kamikawa R."/>
            <person name="Inagaki Y."/>
            <person name="Hashimoto T."/>
        </authorList>
    </citation>
    <scope>NUCLEOTIDE SEQUENCE [LARGE SCALE GENOMIC DNA]</scope>
    <source>
        <strain evidence="1">NY0173</strain>
    </source>
</reference>
<dbReference type="InterPro" id="IPR012677">
    <property type="entry name" value="Nucleotide-bd_a/b_plait_sf"/>
</dbReference>
<dbReference type="AlphaFoldDB" id="A0A9K3D696"/>